<evidence type="ECO:0000313" key="10">
    <source>
        <dbReference type="EMBL" id="OAY41496.1"/>
    </source>
</evidence>
<dbReference type="Gene3D" id="2.30.29.30">
    <property type="entry name" value="Pleckstrin-homology domain (PH domain)/Phosphotyrosine-binding domain (PTB)"/>
    <property type="match status" value="1"/>
</dbReference>
<dbReference type="PANTHER" id="PTHR23138">
    <property type="entry name" value="RAN BINDING PROTEIN"/>
    <property type="match status" value="1"/>
</dbReference>
<dbReference type="GO" id="GO:0015031">
    <property type="term" value="P:protein transport"/>
    <property type="evidence" value="ECO:0007669"/>
    <property type="project" value="UniProtKB-KW"/>
</dbReference>
<protein>
    <recommendedName>
        <fullName evidence="9">RanBD1 domain-containing protein</fullName>
    </recommendedName>
</protein>
<dbReference type="Pfam" id="PF00638">
    <property type="entry name" value="Ran_BP1"/>
    <property type="match status" value="1"/>
</dbReference>
<keyword evidence="6" id="KW-0906">Nuclear pore complex</keyword>
<comment type="caution">
    <text evidence="10">The sequence shown here is derived from an EMBL/GenBank/DDBJ whole genome shotgun (WGS) entry which is preliminary data.</text>
</comment>
<feature type="compositionally biased region" description="Basic and acidic residues" evidence="8">
    <location>
        <begin position="193"/>
        <end position="230"/>
    </location>
</feature>
<name>A0A2C9V9M1_MANES</name>
<dbReference type="Gramene" id="Manes.09G106600.1.v8.1">
    <property type="protein sequence ID" value="Manes.09G106600.1.v8.1.CDS"/>
    <property type="gene ID" value="Manes.09G106600.v8.1"/>
</dbReference>
<feature type="domain" description="RanBD1" evidence="9">
    <location>
        <begin position="34"/>
        <end position="169"/>
    </location>
</feature>
<accession>A0A2C9V9M1</accession>
<dbReference type="AlphaFoldDB" id="A0A2C9V9M1"/>
<keyword evidence="5" id="KW-0811">Translocation</keyword>
<dbReference type="SMART" id="SM00160">
    <property type="entry name" value="RanBD"/>
    <property type="match status" value="1"/>
</dbReference>
<dbReference type="EMBL" id="CM004395">
    <property type="protein sequence ID" value="OAY41496.1"/>
    <property type="molecule type" value="Genomic_DNA"/>
</dbReference>
<evidence type="ECO:0000313" key="11">
    <source>
        <dbReference type="Proteomes" id="UP000091857"/>
    </source>
</evidence>
<keyword evidence="7" id="KW-0539">Nucleus</keyword>
<dbReference type="Proteomes" id="UP000091857">
    <property type="component" value="Chromosome 9"/>
</dbReference>
<dbReference type="InterPro" id="IPR045255">
    <property type="entry name" value="RanBP1-like"/>
</dbReference>
<dbReference type="GO" id="GO:0051028">
    <property type="term" value="P:mRNA transport"/>
    <property type="evidence" value="ECO:0007669"/>
    <property type="project" value="UniProtKB-KW"/>
</dbReference>
<dbReference type="InterPro" id="IPR000156">
    <property type="entry name" value="Ran_bind_dom"/>
</dbReference>
<dbReference type="SUPFAM" id="SSF50729">
    <property type="entry name" value="PH domain-like"/>
    <property type="match status" value="1"/>
</dbReference>
<evidence type="ECO:0000256" key="7">
    <source>
        <dbReference type="ARBA" id="ARBA00023242"/>
    </source>
</evidence>
<dbReference type="FunFam" id="2.30.29.30:FF:000245">
    <property type="entry name" value="Ran-binding protein 1 b"/>
    <property type="match status" value="1"/>
</dbReference>
<sequence length="230" mass="25115">MASTAAASDPEHKTKDREEEENAPAADDEDTGAQVAPIVKLEEVAITTGEEDEDPILDLKAKLYRFDKEGNQWKERGVGNVKLLKHKESGKVRLVMRQSKTLKICANHLVVPSINVQEHHGNDKSCVWHAADFADGELKDELFCIRFASVENCKTFMEKVQEVAESQGKTEESKEAADAAGLLEKLSVADAKTGGKEKEEAPVEAKEHSEAEGEKAKGDGKKEDEVASSA</sequence>
<dbReference type="PROSITE" id="PS50196">
    <property type="entry name" value="RANBD1"/>
    <property type="match status" value="1"/>
</dbReference>
<dbReference type="InterPro" id="IPR045256">
    <property type="entry name" value="RanBP1_RanBD"/>
</dbReference>
<evidence type="ECO:0000256" key="5">
    <source>
        <dbReference type="ARBA" id="ARBA00023010"/>
    </source>
</evidence>
<proteinExistence type="predicted"/>
<evidence type="ECO:0000256" key="6">
    <source>
        <dbReference type="ARBA" id="ARBA00023132"/>
    </source>
</evidence>
<dbReference type="GO" id="GO:0005643">
    <property type="term" value="C:nuclear pore"/>
    <property type="evidence" value="ECO:0000318"/>
    <property type="project" value="GO_Central"/>
</dbReference>
<keyword evidence="11" id="KW-1185">Reference proteome</keyword>
<evidence type="ECO:0000256" key="4">
    <source>
        <dbReference type="ARBA" id="ARBA00022927"/>
    </source>
</evidence>
<dbReference type="PANTHER" id="PTHR23138:SF170">
    <property type="entry name" value="RANBD1 DOMAIN-CONTAINING PROTEIN"/>
    <property type="match status" value="1"/>
</dbReference>
<feature type="compositionally biased region" description="Acidic residues" evidence="8">
    <location>
        <begin position="18"/>
        <end position="31"/>
    </location>
</feature>
<keyword evidence="2" id="KW-0813">Transport</keyword>
<dbReference type="InterPro" id="IPR011993">
    <property type="entry name" value="PH-like_dom_sf"/>
</dbReference>
<dbReference type="CDD" id="cd13179">
    <property type="entry name" value="RanBD_RanBP1"/>
    <property type="match status" value="1"/>
</dbReference>
<dbReference type="OrthoDB" id="2357150at2759"/>
<reference evidence="11" key="1">
    <citation type="journal article" date="2016" name="Nat. Biotechnol.">
        <title>Sequencing wild and cultivated cassava and related species reveals extensive interspecific hybridization and genetic diversity.</title>
        <authorList>
            <person name="Bredeson J.V."/>
            <person name="Lyons J.B."/>
            <person name="Prochnik S.E."/>
            <person name="Wu G.A."/>
            <person name="Ha C.M."/>
            <person name="Edsinger-Gonzales E."/>
            <person name="Grimwood J."/>
            <person name="Schmutz J."/>
            <person name="Rabbi I.Y."/>
            <person name="Egesi C."/>
            <person name="Nauluvula P."/>
            <person name="Lebot V."/>
            <person name="Ndunguru J."/>
            <person name="Mkamilo G."/>
            <person name="Bart R.S."/>
            <person name="Setter T.L."/>
            <person name="Gleadow R.M."/>
            <person name="Kulakow P."/>
            <person name="Ferguson M.E."/>
            <person name="Rounsley S."/>
            <person name="Rokhsar D.S."/>
        </authorList>
    </citation>
    <scope>NUCLEOTIDE SEQUENCE [LARGE SCALE GENOMIC DNA]</scope>
    <source>
        <strain evidence="11">cv. AM560-2</strain>
    </source>
</reference>
<feature type="region of interest" description="Disordered" evidence="8">
    <location>
        <begin position="188"/>
        <end position="230"/>
    </location>
</feature>
<keyword evidence="3" id="KW-0509">mRNA transport</keyword>
<dbReference type="GO" id="GO:0005737">
    <property type="term" value="C:cytoplasm"/>
    <property type="evidence" value="ECO:0000318"/>
    <property type="project" value="GO_Central"/>
</dbReference>
<dbReference type="OMA" id="HFVTPWM"/>
<dbReference type="STRING" id="3983.A0A2C9V9M1"/>
<evidence type="ECO:0000256" key="3">
    <source>
        <dbReference type="ARBA" id="ARBA00022816"/>
    </source>
</evidence>
<evidence type="ECO:0000256" key="2">
    <source>
        <dbReference type="ARBA" id="ARBA00022448"/>
    </source>
</evidence>
<feature type="region of interest" description="Disordered" evidence="8">
    <location>
        <begin position="1"/>
        <end position="38"/>
    </location>
</feature>
<gene>
    <name evidence="10" type="ORF">MANES_09G106600v8</name>
</gene>
<comment type="subcellular location">
    <subcellularLocation>
        <location evidence="1">Nucleus</location>
        <location evidence="1">Nuclear pore complex</location>
    </subcellularLocation>
</comment>
<organism evidence="10 11">
    <name type="scientific">Manihot esculenta</name>
    <name type="common">Cassava</name>
    <name type="synonym">Jatropha manihot</name>
    <dbReference type="NCBI Taxonomy" id="3983"/>
    <lineage>
        <taxon>Eukaryota</taxon>
        <taxon>Viridiplantae</taxon>
        <taxon>Streptophyta</taxon>
        <taxon>Embryophyta</taxon>
        <taxon>Tracheophyta</taxon>
        <taxon>Spermatophyta</taxon>
        <taxon>Magnoliopsida</taxon>
        <taxon>eudicotyledons</taxon>
        <taxon>Gunneridae</taxon>
        <taxon>Pentapetalae</taxon>
        <taxon>rosids</taxon>
        <taxon>fabids</taxon>
        <taxon>Malpighiales</taxon>
        <taxon>Euphorbiaceae</taxon>
        <taxon>Crotonoideae</taxon>
        <taxon>Manihoteae</taxon>
        <taxon>Manihot</taxon>
    </lineage>
</organism>
<keyword evidence="4" id="KW-0653">Protein transport</keyword>
<evidence type="ECO:0000256" key="8">
    <source>
        <dbReference type="SAM" id="MobiDB-lite"/>
    </source>
</evidence>
<dbReference type="GO" id="GO:0006913">
    <property type="term" value="P:nucleocytoplasmic transport"/>
    <property type="evidence" value="ECO:0007669"/>
    <property type="project" value="InterPro"/>
</dbReference>
<evidence type="ECO:0000259" key="9">
    <source>
        <dbReference type="PROSITE" id="PS50196"/>
    </source>
</evidence>
<evidence type="ECO:0000256" key="1">
    <source>
        <dbReference type="ARBA" id="ARBA00004567"/>
    </source>
</evidence>